<keyword evidence="3" id="KW-1185">Reference proteome</keyword>
<feature type="compositionally biased region" description="Basic and acidic residues" evidence="1">
    <location>
        <begin position="1"/>
        <end position="25"/>
    </location>
</feature>
<accession>E9G7Z8</accession>
<name>E9G7Z8_DAPPU</name>
<sequence>MQKLKNNENEDKTNLLPLERNDWRNNENMIYNREKRRRLNPVEPDGRAAQADFVPPVQEGEPNEDEADQQQDMDGLGAPLEETMETDQQQDMDGPGVPLEEATEDLNDEDIQPHAEIVPVETETEREYRE</sequence>
<reference evidence="2 3" key="1">
    <citation type="journal article" date="2011" name="Science">
        <title>The ecoresponsive genome of Daphnia pulex.</title>
        <authorList>
            <person name="Colbourne J.K."/>
            <person name="Pfrender M.E."/>
            <person name="Gilbert D."/>
            <person name="Thomas W.K."/>
            <person name="Tucker A."/>
            <person name="Oakley T.H."/>
            <person name="Tokishita S."/>
            <person name="Aerts A."/>
            <person name="Arnold G.J."/>
            <person name="Basu M.K."/>
            <person name="Bauer D.J."/>
            <person name="Caceres C.E."/>
            <person name="Carmel L."/>
            <person name="Casola C."/>
            <person name="Choi J.H."/>
            <person name="Detter J.C."/>
            <person name="Dong Q."/>
            <person name="Dusheyko S."/>
            <person name="Eads B.D."/>
            <person name="Frohlich T."/>
            <person name="Geiler-Samerotte K.A."/>
            <person name="Gerlach D."/>
            <person name="Hatcher P."/>
            <person name="Jogdeo S."/>
            <person name="Krijgsveld J."/>
            <person name="Kriventseva E.V."/>
            <person name="Kultz D."/>
            <person name="Laforsch C."/>
            <person name="Lindquist E."/>
            <person name="Lopez J."/>
            <person name="Manak J.R."/>
            <person name="Muller J."/>
            <person name="Pangilinan J."/>
            <person name="Patwardhan R.P."/>
            <person name="Pitluck S."/>
            <person name="Pritham E.J."/>
            <person name="Rechtsteiner A."/>
            <person name="Rho M."/>
            <person name="Rogozin I.B."/>
            <person name="Sakarya O."/>
            <person name="Salamov A."/>
            <person name="Schaack S."/>
            <person name="Shapiro H."/>
            <person name="Shiga Y."/>
            <person name="Skalitzky C."/>
            <person name="Smith Z."/>
            <person name="Souvorov A."/>
            <person name="Sung W."/>
            <person name="Tang Z."/>
            <person name="Tsuchiya D."/>
            <person name="Tu H."/>
            <person name="Vos H."/>
            <person name="Wang M."/>
            <person name="Wolf Y.I."/>
            <person name="Yamagata H."/>
            <person name="Yamada T."/>
            <person name="Ye Y."/>
            <person name="Shaw J.R."/>
            <person name="Andrews J."/>
            <person name="Crease T.J."/>
            <person name="Tang H."/>
            <person name="Lucas S.M."/>
            <person name="Robertson H.M."/>
            <person name="Bork P."/>
            <person name="Koonin E.V."/>
            <person name="Zdobnov E.M."/>
            <person name="Grigoriev I.V."/>
            <person name="Lynch M."/>
            <person name="Boore J.L."/>
        </authorList>
    </citation>
    <scope>NUCLEOTIDE SEQUENCE [LARGE SCALE GENOMIC DNA]</scope>
</reference>
<feature type="compositionally biased region" description="Acidic residues" evidence="1">
    <location>
        <begin position="61"/>
        <end position="71"/>
    </location>
</feature>
<dbReference type="InParanoid" id="E9G7Z8"/>
<dbReference type="KEGG" id="dpx:DAPPUDRAFT_239010"/>
<protein>
    <submittedName>
        <fullName evidence="2">Uncharacterized protein</fullName>
    </submittedName>
</protein>
<feature type="region of interest" description="Disordered" evidence="1">
    <location>
        <begin position="1"/>
        <end position="130"/>
    </location>
</feature>
<gene>
    <name evidence="2" type="ORF">DAPPUDRAFT_239010</name>
</gene>
<evidence type="ECO:0000256" key="1">
    <source>
        <dbReference type="SAM" id="MobiDB-lite"/>
    </source>
</evidence>
<evidence type="ECO:0000313" key="3">
    <source>
        <dbReference type="Proteomes" id="UP000000305"/>
    </source>
</evidence>
<dbReference type="Proteomes" id="UP000000305">
    <property type="component" value="Unassembled WGS sequence"/>
</dbReference>
<feature type="compositionally biased region" description="Acidic residues" evidence="1">
    <location>
        <begin position="101"/>
        <end position="110"/>
    </location>
</feature>
<evidence type="ECO:0000313" key="2">
    <source>
        <dbReference type="EMBL" id="EFX84570.1"/>
    </source>
</evidence>
<dbReference type="EMBL" id="GL732534">
    <property type="protein sequence ID" value="EFX84570.1"/>
    <property type="molecule type" value="Genomic_DNA"/>
</dbReference>
<proteinExistence type="predicted"/>
<dbReference type="AlphaFoldDB" id="E9G7Z8"/>
<organism evidence="2 3">
    <name type="scientific">Daphnia pulex</name>
    <name type="common">Water flea</name>
    <dbReference type="NCBI Taxonomy" id="6669"/>
    <lineage>
        <taxon>Eukaryota</taxon>
        <taxon>Metazoa</taxon>
        <taxon>Ecdysozoa</taxon>
        <taxon>Arthropoda</taxon>
        <taxon>Crustacea</taxon>
        <taxon>Branchiopoda</taxon>
        <taxon>Diplostraca</taxon>
        <taxon>Cladocera</taxon>
        <taxon>Anomopoda</taxon>
        <taxon>Daphniidae</taxon>
        <taxon>Daphnia</taxon>
    </lineage>
</organism>
<dbReference type="HOGENOM" id="CLU_1940189_0_0_1"/>